<evidence type="ECO:0000313" key="1">
    <source>
        <dbReference type="EMBL" id="CAH3106962.1"/>
    </source>
</evidence>
<accession>A0ABN8NJ29</accession>
<comment type="caution">
    <text evidence="1">The sequence shown here is derived from an EMBL/GenBank/DDBJ whole genome shotgun (WGS) entry which is preliminary data.</text>
</comment>
<reference evidence="1 2" key="1">
    <citation type="submission" date="2022-05" db="EMBL/GenBank/DDBJ databases">
        <authorList>
            <consortium name="Genoscope - CEA"/>
            <person name="William W."/>
        </authorList>
    </citation>
    <scope>NUCLEOTIDE SEQUENCE [LARGE SCALE GENOMIC DNA]</scope>
</reference>
<dbReference type="Proteomes" id="UP001159405">
    <property type="component" value="Unassembled WGS sequence"/>
</dbReference>
<sequence length="79" mass="8983">MVIGVDPDKERIQLAKESHSQIENLSFVEGSAINSFDSLKVGGKVAVQYMSYLPLFDYNTYVLLNPENAERIFCLFHLE</sequence>
<organism evidence="1 2">
    <name type="scientific">Porites lobata</name>
    <dbReference type="NCBI Taxonomy" id="104759"/>
    <lineage>
        <taxon>Eukaryota</taxon>
        <taxon>Metazoa</taxon>
        <taxon>Cnidaria</taxon>
        <taxon>Anthozoa</taxon>
        <taxon>Hexacorallia</taxon>
        <taxon>Scleractinia</taxon>
        <taxon>Fungiina</taxon>
        <taxon>Poritidae</taxon>
        <taxon>Porites</taxon>
    </lineage>
</organism>
<proteinExistence type="predicted"/>
<protein>
    <submittedName>
        <fullName evidence="1">Uncharacterized protein</fullName>
    </submittedName>
</protein>
<evidence type="ECO:0000313" key="2">
    <source>
        <dbReference type="Proteomes" id="UP001159405"/>
    </source>
</evidence>
<dbReference type="EMBL" id="CALNXK010000019">
    <property type="protein sequence ID" value="CAH3106962.1"/>
    <property type="molecule type" value="Genomic_DNA"/>
</dbReference>
<name>A0ABN8NJ29_9CNID</name>
<keyword evidence="2" id="KW-1185">Reference proteome</keyword>
<gene>
    <name evidence="1" type="ORF">PLOB_00015029</name>
</gene>